<protein>
    <submittedName>
        <fullName evidence="3">Nuclear transport factor 2 family protein</fullName>
    </submittedName>
</protein>
<organism evidence="3 4">
    <name type="scientific">Novosphingobium flavum</name>
    <dbReference type="NCBI Taxonomy" id="1778672"/>
    <lineage>
        <taxon>Bacteria</taxon>
        <taxon>Pseudomonadati</taxon>
        <taxon>Pseudomonadota</taxon>
        <taxon>Alphaproteobacteria</taxon>
        <taxon>Sphingomonadales</taxon>
        <taxon>Sphingomonadaceae</taxon>
        <taxon>Novosphingobium</taxon>
    </lineage>
</organism>
<accession>A0A7X1FR80</accession>
<dbReference type="Gene3D" id="3.10.450.50">
    <property type="match status" value="1"/>
</dbReference>
<keyword evidence="1" id="KW-0732">Signal</keyword>
<evidence type="ECO:0000259" key="2">
    <source>
        <dbReference type="Pfam" id="PF12680"/>
    </source>
</evidence>
<dbReference type="SUPFAM" id="SSF54427">
    <property type="entry name" value="NTF2-like"/>
    <property type="match status" value="1"/>
</dbReference>
<comment type="caution">
    <text evidence="3">The sequence shown here is derived from an EMBL/GenBank/DDBJ whole genome shotgun (WGS) entry which is preliminary data.</text>
</comment>
<evidence type="ECO:0000313" key="3">
    <source>
        <dbReference type="EMBL" id="MBC2665495.1"/>
    </source>
</evidence>
<gene>
    <name evidence="3" type="ORF">H7F51_08170</name>
</gene>
<keyword evidence="4" id="KW-1185">Reference proteome</keyword>
<sequence length="152" mass="16328">MRRQAGLALVVAAIVAGSGPVSARPAPSLTERNRAVVKDFAHRFYDLKDVRGAFEAHVARGYVQHNPNIADGREAAVKALGPIFSAPGSVFEIKRIVVDGDTAVIHLRGRSGAEGQGGSVADIYRLQGGKIVEHWDVLQPIQPTTINPHPYF</sequence>
<dbReference type="RefSeq" id="WP_185663749.1">
    <property type="nucleotide sequence ID" value="NZ_JACLAW010000005.1"/>
</dbReference>
<feature type="domain" description="SnoaL-like" evidence="2">
    <location>
        <begin position="52"/>
        <end position="134"/>
    </location>
</feature>
<dbReference type="AlphaFoldDB" id="A0A7X1FR80"/>
<evidence type="ECO:0000313" key="4">
    <source>
        <dbReference type="Proteomes" id="UP000566813"/>
    </source>
</evidence>
<dbReference type="Proteomes" id="UP000566813">
    <property type="component" value="Unassembled WGS sequence"/>
</dbReference>
<reference evidence="3 4" key="1">
    <citation type="submission" date="2020-08" db="EMBL/GenBank/DDBJ databases">
        <title>The genome sequence of type strain Novosphingobium flavum NBRC 111647.</title>
        <authorList>
            <person name="Liu Y."/>
        </authorList>
    </citation>
    <scope>NUCLEOTIDE SEQUENCE [LARGE SCALE GENOMIC DNA]</scope>
    <source>
        <strain evidence="3 4">NBRC 111647</strain>
    </source>
</reference>
<feature type="signal peptide" evidence="1">
    <location>
        <begin position="1"/>
        <end position="23"/>
    </location>
</feature>
<proteinExistence type="predicted"/>
<evidence type="ECO:0000256" key="1">
    <source>
        <dbReference type="SAM" id="SignalP"/>
    </source>
</evidence>
<dbReference type="InterPro" id="IPR032710">
    <property type="entry name" value="NTF2-like_dom_sf"/>
</dbReference>
<feature type="chain" id="PRO_5031034245" evidence="1">
    <location>
        <begin position="24"/>
        <end position="152"/>
    </location>
</feature>
<name>A0A7X1FR80_9SPHN</name>
<dbReference type="InterPro" id="IPR037401">
    <property type="entry name" value="SnoaL-like"/>
</dbReference>
<dbReference type="Pfam" id="PF12680">
    <property type="entry name" value="SnoaL_2"/>
    <property type="match status" value="1"/>
</dbReference>
<dbReference type="EMBL" id="JACLAW010000005">
    <property type="protein sequence ID" value="MBC2665495.1"/>
    <property type="molecule type" value="Genomic_DNA"/>
</dbReference>